<organism evidence="7 8">
    <name type="scientific">Aurantiacibacter gangjinensis</name>
    <dbReference type="NCBI Taxonomy" id="502682"/>
    <lineage>
        <taxon>Bacteria</taxon>
        <taxon>Pseudomonadati</taxon>
        <taxon>Pseudomonadota</taxon>
        <taxon>Alphaproteobacteria</taxon>
        <taxon>Sphingomonadales</taxon>
        <taxon>Erythrobacteraceae</taxon>
        <taxon>Aurantiacibacter</taxon>
    </lineage>
</organism>
<dbReference type="STRING" id="502682.BMF35_a0305"/>
<proteinExistence type="predicted"/>
<keyword evidence="5" id="KW-0482">Metalloprotease</keyword>
<keyword evidence="1" id="KW-0645">Protease</keyword>
<dbReference type="GO" id="GO:0008270">
    <property type="term" value="F:zinc ion binding"/>
    <property type="evidence" value="ECO:0007669"/>
    <property type="project" value="TreeGrafter"/>
</dbReference>
<dbReference type="OrthoDB" id="9802958at2"/>
<dbReference type="InterPro" id="IPR037518">
    <property type="entry name" value="MPN"/>
</dbReference>
<protein>
    <submittedName>
        <fullName evidence="7">Peptidase</fullName>
    </submittedName>
</protein>
<evidence type="ECO:0000259" key="6">
    <source>
        <dbReference type="PROSITE" id="PS50249"/>
    </source>
</evidence>
<dbReference type="Proteomes" id="UP000053070">
    <property type="component" value="Unassembled WGS sequence"/>
</dbReference>
<sequence>MVIDQIHHHATRAHPHECCGVLTGTANHITTAIPARNVHPQPSTHFEIDPQTLIDAHRAARGGGPQVLGYYHSHPAGEPRPSATDQAMAAGDGAIWAIVAGGAIGWWCDAPGGFVALSYPRTLA</sequence>
<dbReference type="SUPFAM" id="SSF102712">
    <property type="entry name" value="JAB1/MPN domain"/>
    <property type="match status" value="1"/>
</dbReference>
<dbReference type="GO" id="GO:0006508">
    <property type="term" value="P:proteolysis"/>
    <property type="evidence" value="ECO:0007669"/>
    <property type="project" value="UniProtKB-KW"/>
</dbReference>
<accession>A0A0G9MSJ6</accession>
<dbReference type="PROSITE" id="PS50249">
    <property type="entry name" value="MPN"/>
    <property type="match status" value="1"/>
</dbReference>
<evidence type="ECO:0000256" key="5">
    <source>
        <dbReference type="ARBA" id="ARBA00023049"/>
    </source>
</evidence>
<keyword evidence="2" id="KW-0479">Metal-binding</keyword>
<dbReference type="InterPro" id="IPR000555">
    <property type="entry name" value="JAMM/MPN+_dom"/>
</dbReference>
<dbReference type="SMART" id="SM00232">
    <property type="entry name" value="JAB_MPN"/>
    <property type="match status" value="1"/>
</dbReference>
<gene>
    <name evidence="7" type="ORF">AAW01_06515</name>
</gene>
<evidence type="ECO:0000256" key="2">
    <source>
        <dbReference type="ARBA" id="ARBA00022723"/>
    </source>
</evidence>
<comment type="caution">
    <text evidence="7">The sequence shown here is derived from an EMBL/GenBank/DDBJ whole genome shotgun (WGS) entry which is preliminary data.</text>
</comment>
<dbReference type="Pfam" id="PF14464">
    <property type="entry name" value="Prok-JAB"/>
    <property type="match status" value="1"/>
</dbReference>
<evidence type="ECO:0000313" key="7">
    <source>
        <dbReference type="EMBL" id="KLE33544.1"/>
    </source>
</evidence>
<dbReference type="EMBL" id="LBHC01000001">
    <property type="protein sequence ID" value="KLE33544.1"/>
    <property type="molecule type" value="Genomic_DNA"/>
</dbReference>
<dbReference type="InterPro" id="IPR051929">
    <property type="entry name" value="VirAsm_ModProt"/>
</dbReference>
<dbReference type="Gene3D" id="3.40.140.10">
    <property type="entry name" value="Cytidine Deaminase, domain 2"/>
    <property type="match status" value="1"/>
</dbReference>
<dbReference type="InterPro" id="IPR028090">
    <property type="entry name" value="JAB_dom_prok"/>
</dbReference>
<dbReference type="PANTHER" id="PTHR34858:SF1">
    <property type="entry name" value="CYSO-CYSTEINE PEPTIDASE"/>
    <property type="match status" value="1"/>
</dbReference>
<reference evidence="7 8" key="1">
    <citation type="submission" date="2015-04" db="EMBL/GenBank/DDBJ databases">
        <title>The draft genome sequence of Erythrobacr gangjinensis K7-2.</title>
        <authorList>
            <person name="Zhuang L."/>
            <person name="Liu Y."/>
            <person name="Shao Z."/>
        </authorList>
    </citation>
    <scope>NUCLEOTIDE SEQUENCE [LARGE SCALE GENOMIC DNA]</scope>
    <source>
        <strain evidence="7 8">K7-2</strain>
    </source>
</reference>
<dbReference type="PANTHER" id="PTHR34858">
    <property type="entry name" value="CYSO-CYSTEINE PEPTIDASE"/>
    <property type="match status" value="1"/>
</dbReference>
<evidence type="ECO:0000256" key="3">
    <source>
        <dbReference type="ARBA" id="ARBA00022801"/>
    </source>
</evidence>
<dbReference type="GO" id="GO:0008235">
    <property type="term" value="F:metalloexopeptidase activity"/>
    <property type="evidence" value="ECO:0007669"/>
    <property type="project" value="TreeGrafter"/>
</dbReference>
<keyword evidence="3" id="KW-0378">Hydrolase</keyword>
<evidence type="ECO:0000256" key="4">
    <source>
        <dbReference type="ARBA" id="ARBA00022833"/>
    </source>
</evidence>
<evidence type="ECO:0000256" key="1">
    <source>
        <dbReference type="ARBA" id="ARBA00022670"/>
    </source>
</evidence>
<feature type="domain" description="MPN" evidence="6">
    <location>
        <begin position="1"/>
        <end position="124"/>
    </location>
</feature>
<evidence type="ECO:0000313" key="8">
    <source>
        <dbReference type="Proteomes" id="UP000053070"/>
    </source>
</evidence>
<keyword evidence="4" id="KW-0862">Zinc</keyword>
<dbReference type="PATRIC" id="fig|502682.8.peg.1329"/>
<keyword evidence="8" id="KW-1185">Reference proteome</keyword>
<dbReference type="CDD" id="cd08070">
    <property type="entry name" value="MPN_like"/>
    <property type="match status" value="1"/>
</dbReference>
<name>A0A0G9MSJ6_9SPHN</name>
<dbReference type="AlphaFoldDB" id="A0A0G9MSJ6"/>